<gene>
    <name evidence="3" type="ORF">GRG538_LOCUS8992</name>
    <name evidence="2" type="ORF">LUA448_LOCUS7069</name>
    <name evidence="1" type="ORF">TIS948_LOCUS8759</name>
</gene>
<dbReference type="Proteomes" id="UP000663833">
    <property type="component" value="Unassembled WGS sequence"/>
</dbReference>
<reference evidence="1" key="1">
    <citation type="submission" date="2021-02" db="EMBL/GenBank/DDBJ databases">
        <authorList>
            <person name="Nowell W R."/>
        </authorList>
    </citation>
    <scope>NUCLEOTIDE SEQUENCE</scope>
</reference>
<evidence type="ECO:0000313" key="2">
    <source>
        <dbReference type="EMBL" id="CAF3288916.1"/>
    </source>
</evidence>
<dbReference type="SUPFAM" id="SSF53474">
    <property type="entry name" value="alpha/beta-Hydrolases"/>
    <property type="match status" value="1"/>
</dbReference>
<comment type="caution">
    <text evidence="1">The sequence shown here is derived from an EMBL/GenBank/DDBJ whole genome shotgun (WGS) entry which is preliminary data.</text>
</comment>
<name>A0A817P2F2_9BILA</name>
<evidence type="ECO:0000313" key="4">
    <source>
        <dbReference type="Proteomes" id="UP000663825"/>
    </source>
</evidence>
<sequence length="193" mass="22027">MRILETFKSHFGGCYVPILNDTHRIWTICSNMASTNIPIIFVHGSDGGVGIWSLDIDQLYSDRSVYAIDLPGGARSTRPIFSLDSKEAEKQMFGMIEEWITTYTRMVKNIFTGYDETSPLTGLCAVAPLGVPAVKYFRADLREKSSRLFDDDRILVHIYIIVMLNYRLVKKHFELLVIALHAQKSPLLNEFIY</sequence>
<dbReference type="EMBL" id="CAJNYT010000998">
    <property type="protein sequence ID" value="CAF3389635.1"/>
    <property type="molecule type" value="Genomic_DNA"/>
</dbReference>
<dbReference type="EMBL" id="CAJNXB010001124">
    <property type="protein sequence ID" value="CAF3134452.1"/>
    <property type="molecule type" value="Genomic_DNA"/>
</dbReference>
<accession>A0A817P2F2</accession>
<dbReference type="Proteomes" id="UP000663872">
    <property type="component" value="Unassembled WGS sequence"/>
</dbReference>
<dbReference type="InterPro" id="IPR029058">
    <property type="entry name" value="AB_hydrolase_fold"/>
</dbReference>
<evidence type="ECO:0000313" key="3">
    <source>
        <dbReference type="EMBL" id="CAF3389635.1"/>
    </source>
</evidence>
<evidence type="ECO:0008006" key="5">
    <source>
        <dbReference type="Google" id="ProtNLM"/>
    </source>
</evidence>
<dbReference type="OrthoDB" id="7457040at2759"/>
<dbReference type="Gene3D" id="3.40.50.1820">
    <property type="entry name" value="alpha/beta hydrolase"/>
    <property type="match status" value="1"/>
</dbReference>
<proteinExistence type="predicted"/>
<organism evidence="1 4">
    <name type="scientific">Rotaria socialis</name>
    <dbReference type="NCBI Taxonomy" id="392032"/>
    <lineage>
        <taxon>Eukaryota</taxon>
        <taxon>Metazoa</taxon>
        <taxon>Spiralia</taxon>
        <taxon>Gnathifera</taxon>
        <taxon>Rotifera</taxon>
        <taxon>Eurotatoria</taxon>
        <taxon>Bdelloidea</taxon>
        <taxon>Philodinida</taxon>
        <taxon>Philodinidae</taxon>
        <taxon>Rotaria</taxon>
    </lineage>
</organism>
<protein>
    <recommendedName>
        <fullName evidence="5">AB hydrolase-1 domain-containing protein</fullName>
    </recommendedName>
</protein>
<dbReference type="Proteomes" id="UP000663825">
    <property type="component" value="Unassembled WGS sequence"/>
</dbReference>
<evidence type="ECO:0000313" key="1">
    <source>
        <dbReference type="EMBL" id="CAF3134452.1"/>
    </source>
</evidence>
<dbReference type="AlphaFoldDB" id="A0A817P2F2"/>
<dbReference type="EMBL" id="CAJNYD010000692">
    <property type="protein sequence ID" value="CAF3288916.1"/>
    <property type="molecule type" value="Genomic_DNA"/>
</dbReference>